<dbReference type="AlphaFoldDB" id="A0A6J0THF7"/>
<dbReference type="SUPFAM" id="SSF47370">
    <property type="entry name" value="Bromodomain"/>
    <property type="match status" value="1"/>
</dbReference>
<evidence type="ECO:0000256" key="2">
    <source>
        <dbReference type="ARBA" id="ARBA00022723"/>
    </source>
</evidence>
<evidence type="ECO:0000313" key="16">
    <source>
        <dbReference type="RefSeq" id="XP_020645619.2"/>
    </source>
</evidence>
<feature type="region of interest" description="Disordered" evidence="11">
    <location>
        <begin position="655"/>
        <end position="675"/>
    </location>
</feature>
<evidence type="ECO:0000256" key="11">
    <source>
        <dbReference type="SAM" id="MobiDB-lite"/>
    </source>
</evidence>
<gene>
    <name evidence="16" type="primary">TRIM66</name>
</gene>
<dbReference type="RefSeq" id="XP_020645619.2">
    <property type="nucleotide sequence ID" value="XM_020789960.2"/>
</dbReference>
<keyword evidence="2" id="KW-0479">Metal-binding</keyword>
<dbReference type="PROSITE" id="PS50016">
    <property type="entry name" value="ZF_PHD_2"/>
    <property type="match status" value="1"/>
</dbReference>
<evidence type="ECO:0000256" key="10">
    <source>
        <dbReference type="PROSITE-ProRule" id="PRU00035"/>
    </source>
</evidence>
<dbReference type="CDD" id="cd05502">
    <property type="entry name" value="Bromo_tif1_like"/>
    <property type="match status" value="1"/>
</dbReference>
<dbReference type="InterPro" id="IPR003649">
    <property type="entry name" value="Bbox_C"/>
</dbReference>
<dbReference type="SMART" id="SM00336">
    <property type="entry name" value="BBOX"/>
    <property type="match status" value="2"/>
</dbReference>
<sequence>MARTCAGCKEKRPAHSLCTNCNKWLCSLCTEEHGHSEETGDHFLPIPLKGCSGAEEETSEFPLFCPMHNQETLKLFCETCDVLTCRCCLLTEHKEHRFRHLQEALQNQRMILENVTAKVDEKKNGVQVSAKQIEDRLFEVKHLQRKVENQIKMAKMVLISEINKRANVLLEQLERISGERKQKLEQQLQGIMVLNRQFEHVQNFLSWAVCSKNSVPFLFSKELIVFQIQRLLERNCNADLGPPWKVRFMWDPSFWTKQLSNLGHLSMDGGAIHHSEVPAYVNMQGMQPSLYHHNHGHNSPAPQHDPLNSQPHQFQPPVHCLTPVCCTHCLNIPHTNKGHLPPQALSHPPSFRQPSEMQPQQPHFPLHYSLQQQEREQRCSLRPLKTMPPCAEQKSHQEHDSLSARMGKHSQEQPVHLGAHPIYPPLLQDGQQGHAGHSQQSPVQSAAPSPTVQVHLSPLQKLKLNPLQQPLQQHEEPPPPPPSPQQSPTLAGPNEKAHDQVIQQSLDIMHHQFELEEMKKDLELLLQAQQPSLQLNQAKLPQHVQQTIVGQINYIMRQPAAVPQQSQEDTQQAGEDSVEAEGQKPALPLDRNPIPPLPQPLEEAIVSIHSPESALNPVRKQSASLNIVGFSNAVEMDLSSARISKSADLQAKEISTVTSEQSQSMPKTTNGTLEAVPGYSLTLDGTTNDINPDPTDHVTTSGIPLGNTVCKLESDDFGSARYPLRRNSASPDPKGMNELPLPMHNILEEPINLSVKKTQPCVPHPILISNTASMQSVNSEPRHTEDYCSCEEEHVEMEIKSNQDNRVHAKDARIPYVRLERLKICTSESGELPVFKLQPQKNQHDGTFLLIIECGTQSSTMSIKVNQGNPPERMNQKPNSENLEERSIPTNQVTEQVSLPSVDQRLSSSSNMKKSGLTQKEKLPIENEDFCAVCLNGGELLCCDYCPKVFHLSCHVPALLSFPVGEWVCTLCRNVEKPEVEYDCENTRFNYSNKLMTGRGLYGLEDCDQKKCEKLVLSLLCNNLSLPFHEPVSPLARHYYQIIKRPMDLSTIRKKLLKKNKLHYSTAEELVADVRLMFWNCATFNYPDSEVAEAGRCLEIFFESKLKDIYPEKQFYSLVKQDDSDSEEVDHEQTKVAPKGFQWPSYRQECIQPKRRRRHADSEKTKRPMFWPAKGLSQV</sequence>
<evidence type="ECO:0000256" key="8">
    <source>
        <dbReference type="ARBA" id="ARBA00023242"/>
    </source>
</evidence>
<proteinExistence type="predicted"/>
<feature type="region of interest" description="Disordered" evidence="11">
    <location>
        <begin position="560"/>
        <end position="598"/>
    </location>
</feature>
<feature type="compositionally biased region" description="Polar residues" evidence="11">
    <location>
        <begin position="888"/>
        <end position="918"/>
    </location>
</feature>
<feature type="domain" description="Bromo" evidence="12">
    <location>
        <begin position="1020"/>
        <end position="1092"/>
    </location>
</feature>
<evidence type="ECO:0000256" key="4">
    <source>
        <dbReference type="ARBA" id="ARBA00022771"/>
    </source>
</evidence>
<dbReference type="InterPro" id="IPR013083">
    <property type="entry name" value="Znf_RING/FYVE/PHD"/>
</dbReference>
<name>A0A6J0THF7_9SAUR</name>
<dbReference type="PROSITE" id="PS01359">
    <property type="entry name" value="ZF_PHD_1"/>
    <property type="match status" value="1"/>
</dbReference>
<dbReference type="SMART" id="SM00502">
    <property type="entry name" value="BBC"/>
    <property type="match status" value="1"/>
</dbReference>
<dbReference type="CDD" id="cd19794">
    <property type="entry name" value="Bbox2_TRIM66-like"/>
    <property type="match status" value="1"/>
</dbReference>
<dbReference type="InterPro" id="IPR000315">
    <property type="entry name" value="Znf_B-box"/>
</dbReference>
<evidence type="ECO:0000256" key="7">
    <source>
        <dbReference type="ARBA" id="ARBA00023117"/>
    </source>
</evidence>
<dbReference type="Pfam" id="PF00439">
    <property type="entry name" value="Bromodomain"/>
    <property type="match status" value="1"/>
</dbReference>
<dbReference type="GO" id="GO:0061630">
    <property type="term" value="F:ubiquitin protein ligase activity"/>
    <property type="evidence" value="ECO:0007669"/>
    <property type="project" value="UniProtKB-EC"/>
</dbReference>
<evidence type="ECO:0000256" key="3">
    <source>
        <dbReference type="ARBA" id="ARBA00022737"/>
    </source>
</evidence>
<dbReference type="PANTHER" id="PTHR45915:SF7">
    <property type="entry name" value="TRIPARTITE MOTIF-CONTAINING PROTEIN 66"/>
    <property type="match status" value="1"/>
</dbReference>
<evidence type="ECO:0000256" key="1">
    <source>
        <dbReference type="ARBA" id="ARBA00004123"/>
    </source>
</evidence>
<dbReference type="InterPro" id="IPR036427">
    <property type="entry name" value="Bromodomain-like_sf"/>
</dbReference>
<dbReference type="SMART" id="SM00297">
    <property type="entry name" value="BROMO"/>
    <property type="match status" value="1"/>
</dbReference>
<dbReference type="GO" id="GO:0005634">
    <property type="term" value="C:nucleus"/>
    <property type="evidence" value="ECO:0007669"/>
    <property type="project" value="UniProtKB-SubCell"/>
</dbReference>
<dbReference type="OrthoDB" id="1870062at2759"/>
<reference evidence="16" key="2">
    <citation type="submission" date="2025-08" db="UniProtKB">
        <authorList>
            <consortium name="RefSeq"/>
        </authorList>
    </citation>
    <scope>IDENTIFICATION</scope>
</reference>
<reference evidence="15" key="1">
    <citation type="submission" date="2025-05" db="UniProtKB">
        <authorList>
            <consortium name="RefSeq"/>
        </authorList>
    </citation>
    <scope>NUCLEOTIDE SEQUENCE [LARGE SCALE GENOMIC DNA]</scope>
</reference>
<keyword evidence="6" id="KW-0175">Coiled coil</keyword>
<dbReference type="PROSITE" id="PS50014">
    <property type="entry name" value="BROMODOMAIN_2"/>
    <property type="match status" value="1"/>
</dbReference>
<dbReference type="SUPFAM" id="SSF57903">
    <property type="entry name" value="FYVE/PHD zinc finger"/>
    <property type="match status" value="1"/>
</dbReference>
<dbReference type="PANTHER" id="PTHR45915">
    <property type="entry name" value="TRANSCRIPTION INTERMEDIARY FACTOR"/>
    <property type="match status" value="1"/>
</dbReference>
<keyword evidence="5" id="KW-0862">Zinc</keyword>
<dbReference type="GeneID" id="110077179"/>
<evidence type="ECO:0000259" key="13">
    <source>
        <dbReference type="PROSITE" id="PS50016"/>
    </source>
</evidence>
<dbReference type="Gene3D" id="3.30.160.60">
    <property type="entry name" value="Classic Zinc Finger"/>
    <property type="match status" value="1"/>
</dbReference>
<feature type="domain" description="B box-type" evidence="14">
    <location>
        <begin position="1"/>
        <end position="46"/>
    </location>
</feature>
<feature type="region of interest" description="Disordered" evidence="11">
    <location>
        <begin position="386"/>
        <end position="454"/>
    </location>
</feature>
<dbReference type="PROSITE" id="PS50119">
    <property type="entry name" value="ZF_BBOX"/>
    <property type="match status" value="2"/>
</dbReference>
<feature type="region of interest" description="Disordered" evidence="11">
    <location>
        <begin position="864"/>
        <end position="918"/>
    </location>
</feature>
<dbReference type="Pfam" id="PF00643">
    <property type="entry name" value="zf-B_box"/>
    <property type="match status" value="1"/>
</dbReference>
<evidence type="ECO:0000256" key="6">
    <source>
        <dbReference type="ARBA" id="ARBA00023054"/>
    </source>
</evidence>
<dbReference type="Pfam" id="PF00628">
    <property type="entry name" value="PHD"/>
    <property type="match status" value="1"/>
</dbReference>
<dbReference type="Pfam" id="PF25287">
    <property type="entry name" value="zf-B_box_Trim66"/>
    <property type="match status" value="1"/>
</dbReference>
<keyword evidence="3" id="KW-0677">Repeat</keyword>
<feature type="region of interest" description="Disordered" evidence="11">
    <location>
        <begin position="340"/>
        <end position="362"/>
    </location>
</feature>
<dbReference type="Proteomes" id="UP001652642">
    <property type="component" value="Chromosome 1"/>
</dbReference>
<dbReference type="InterPro" id="IPR001487">
    <property type="entry name" value="Bromodomain"/>
</dbReference>
<feature type="compositionally biased region" description="Basic and acidic residues" evidence="11">
    <location>
        <begin position="393"/>
        <end position="402"/>
    </location>
</feature>
<dbReference type="Gene3D" id="3.30.40.10">
    <property type="entry name" value="Zinc/RING finger domain, C3HC4 (zinc finger)"/>
    <property type="match status" value="1"/>
</dbReference>
<dbReference type="InterPro" id="IPR001965">
    <property type="entry name" value="Znf_PHD"/>
</dbReference>
<dbReference type="SUPFAM" id="SSF57845">
    <property type="entry name" value="B-box zinc-binding domain"/>
    <property type="match status" value="1"/>
</dbReference>
<feature type="domain" description="PHD-type" evidence="13">
    <location>
        <begin position="928"/>
        <end position="975"/>
    </location>
</feature>
<evidence type="ECO:0000256" key="5">
    <source>
        <dbReference type="ARBA" id="ARBA00022833"/>
    </source>
</evidence>
<feature type="compositionally biased region" description="Polar residues" evidence="11">
    <location>
        <begin position="655"/>
        <end position="672"/>
    </location>
</feature>
<dbReference type="InParanoid" id="A0A6J0THF7"/>
<feature type="region of interest" description="Disordered" evidence="11">
    <location>
        <begin position="292"/>
        <end position="312"/>
    </location>
</feature>
<feature type="compositionally biased region" description="Low complexity" evidence="11">
    <location>
        <begin position="428"/>
        <end position="454"/>
    </location>
</feature>
<keyword evidence="7 10" id="KW-0103">Bromodomain</keyword>
<dbReference type="InterPro" id="IPR037372">
    <property type="entry name" value="TRIM66_Bbox1_Znf"/>
</dbReference>
<evidence type="ECO:0000256" key="9">
    <source>
        <dbReference type="PROSITE-ProRule" id="PRU00024"/>
    </source>
</evidence>
<dbReference type="InterPro" id="IPR019787">
    <property type="entry name" value="Znf_PHD-finger"/>
</dbReference>
<keyword evidence="15" id="KW-1185">Reference proteome</keyword>
<evidence type="ECO:0000313" key="15">
    <source>
        <dbReference type="Proteomes" id="UP001652642"/>
    </source>
</evidence>
<dbReference type="CTD" id="9866"/>
<dbReference type="KEGG" id="pvt:110077179"/>
<feature type="region of interest" description="Disordered" evidence="11">
    <location>
        <begin position="469"/>
        <end position="498"/>
    </location>
</feature>
<evidence type="ECO:0000259" key="12">
    <source>
        <dbReference type="PROSITE" id="PS50014"/>
    </source>
</evidence>
<feature type="domain" description="B box-type" evidence="14">
    <location>
        <begin position="60"/>
        <end position="101"/>
    </location>
</feature>
<feature type="compositionally biased region" description="Polar residues" evidence="11">
    <location>
        <begin position="352"/>
        <end position="361"/>
    </location>
</feature>
<keyword evidence="4 9" id="KW-0863">Zinc-finger</keyword>
<dbReference type="GO" id="GO:0008270">
    <property type="term" value="F:zinc ion binding"/>
    <property type="evidence" value="ECO:0007669"/>
    <property type="project" value="UniProtKB-KW"/>
</dbReference>
<feature type="compositionally biased region" description="Polar residues" evidence="11">
    <location>
        <begin position="563"/>
        <end position="574"/>
    </location>
</feature>
<dbReference type="InterPro" id="IPR011011">
    <property type="entry name" value="Znf_FYVE_PHD"/>
</dbReference>
<protein>
    <submittedName>
        <fullName evidence="16">Tripartite motif-containing protein 66</fullName>
    </submittedName>
</protein>
<keyword evidence="8" id="KW-0539">Nucleus</keyword>
<dbReference type="SMART" id="SM00249">
    <property type="entry name" value="PHD"/>
    <property type="match status" value="1"/>
</dbReference>
<dbReference type="InterPro" id="IPR019786">
    <property type="entry name" value="Zinc_finger_PHD-type_CS"/>
</dbReference>
<accession>A0A6J0THF7</accession>
<evidence type="ECO:0000259" key="14">
    <source>
        <dbReference type="PROSITE" id="PS50119"/>
    </source>
</evidence>
<dbReference type="Gene3D" id="1.20.920.10">
    <property type="entry name" value="Bromodomain-like"/>
    <property type="match status" value="1"/>
</dbReference>
<organism evidence="15 16">
    <name type="scientific">Pogona vitticeps</name>
    <name type="common">central bearded dragon</name>
    <dbReference type="NCBI Taxonomy" id="103695"/>
    <lineage>
        <taxon>Eukaryota</taxon>
        <taxon>Metazoa</taxon>
        <taxon>Chordata</taxon>
        <taxon>Craniata</taxon>
        <taxon>Vertebrata</taxon>
        <taxon>Euteleostomi</taxon>
        <taxon>Lepidosauria</taxon>
        <taxon>Squamata</taxon>
        <taxon>Bifurcata</taxon>
        <taxon>Unidentata</taxon>
        <taxon>Episquamata</taxon>
        <taxon>Toxicofera</taxon>
        <taxon>Iguania</taxon>
        <taxon>Acrodonta</taxon>
        <taxon>Agamidae</taxon>
        <taxon>Amphibolurinae</taxon>
        <taxon>Pogona</taxon>
    </lineage>
</organism>
<comment type="subcellular location">
    <subcellularLocation>
        <location evidence="1">Nucleus</location>
    </subcellularLocation>
</comment>
<dbReference type="GO" id="GO:0003677">
    <property type="term" value="F:DNA binding"/>
    <property type="evidence" value="ECO:0007669"/>
    <property type="project" value="UniProtKB-KW"/>
</dbReference>
<dbReference type="GO" id="GO:0000785">
    <property type="term" value="C:chromatin"/>
    <property type="evidence" value="ECO:0007669"/>
    <property type="project" value="TreeGrafter"/>
</dbReference>
<feature type="region of interest" description="Disordered" evidence="11">
    <location>
        <begin position="1152"/>
        <end position="1179"/>
    </location>
</feature>